<sequence length="240" mass="27180">MKFIEWFPFYQQIRNEFGYSTEKDQKAAEILSNLIRRKALQVSKLQKKIEGKQVLVIGAGPSLDKNIEFIKKNKNYIKIAADGVVEILLNKKIRPDIVVSDLDGNPKYLRMAEKMGAIMVIHAHGDNMENLERHVPKFGKVIGTTQVMPADNVYNFGGFTDGDRSVFLAEEMKAKSITLVGMDFDNLPRKFSSDKDSGIDTDLKRRKLKFAKRLLEILAKQSRSKLANKSTTTIKGIKSL</sequence>
<dbReference type="GO" id="GO:0009229">
    <property type="term" value="P:thiamine diphosphate biosynthetic process"/>
    <property type="evidence" value="ECO:0007669"/>
    <property type="project" value="InterPro"/>
</dbReference>
<keyword evidence="5" id="KW-0460">Magnesium</keyword>
<dbReference type="HAMAP" id="MF_02131">
    <property type="entry name" value="HMPDK_arch"/>
    <property type="match status" value="1"/>
</dbReference>
<dbReference type="GO" id="GO:0005524">
    <property type="term" value="F:ATP binding"/>
    <property type="evidence" value="ECO:0007669"/>
    <property type="project" value="UniProtKB-UniRule"/>
</dbReference>
<dbReference type="AlphaFoldDB" id="Q701Z6"/>
<organism evidence="7">
    <name type="scientific">uncultured crenarchaeote</name>
    <dbReference type="NCBI Taxonomy" id="29281"/>
    <lineage>
        <taxon>Archaea</taxon>
        <taxon>Thermoproteota</taxon>
        <taxon>environmental samples</taxon>
    </lineage>
</organism>
<comment type="function">
    <text evidence="5">Catalyzes the transfer of diphosphate from ATP to 6-hydroxymethyl-7,8-dihydropterin (6-HMD), leading to 6-hydroxymethyl-7,8-dihydropterin diphosphate (6-HMDP).</text>
</comment>
<keyword evidence="1 5" id="KW-0808">Transferase</keyword>
<evidence type="ECO:0000313" key="7">
    <source>
        <dbReference type="EMBL" id="CAF28728.1"/>
    </source>
</evidence>
<dbReference type="SUPFAM" id="SSF63999">
    <property type="entry name" value="Thiamin pyrophosphokinase, catalytic domain"/>
    <property type="match status" value="1"/>
</dbReference>
<dbReference type="EC" id="2.7.6.3" evidence="5"/>
<dbReference type="GO" id="GO:0016301">
    <property type="term" value="F:kinase activity"/>
    <property type="evidence" value="ECO:0007669"/>
    <property type="project" value="UniProtKB-KW"/>
</dbReference>
<evidence type="ECO:0000256" key="4">
    <source>
        <dbReference type="ARBA" id="ARBA00022840"/>
    </source>
</evidence>
<accession>Q701Z6</accession>
<evidence type="ECO:0000256" key="2">
    <source>
        <dbReference type="ARBA" id="ARBA00022741"/>
    </source>
</evidence>
<evidence type="ECO:0000256" key="3">
    <source>
        <dbReference type="ARBA" id="ARBA00022777"/>
    </source>
</evidence>
<keyword evidence="2 5" id="KW-0547">Nucleotide-binding</keyword>
<dbReference type="InterPro" id="IPR027510">
    <property type="entry name" value="HMPDK_MptE"/>
</dbReference>
<dbReference type="InterPro" id="IPR002826">
    <property type="entry name" value="MptE-like"/>
</dbReference>
<dbReference type="GO" id="GO:0004788">
    <property type="term" value="F:thiamine diphosphokinase activity"/>
    <property type="evidence" value="ECO:0007669"/>
    <property type="project" value="InterPro"/>
</dbReference>
<evidence type="ECO:0000256" key="5">
    <source>
        <dbReference type="HAMAP-Rule" id="MF_02131"/>
    </source>
</evidence>
<protein>
    <recommendedName>
        <fullName evidence="5">6-hydroxymethyl-7,8-dihydropterin pyrophosphokinase</fullName>
        <shortName evidence="5">HPPK</shortName>
        <ecNumber evidence="5">2.7.6.3</ecNumber>
    </recommendedName>
    <alternativeName>
        <fullName evidence="5">2-amino-4-hydroxy-6-hydroxymethyldihydropteridine pyrophosphokinase</fullName>
    </alternativeName>
    <alternativeName>
        <fullName evidence="5">6-hydroxymethyl-7,8-dihydropterin diphosphokinase</fullName>
        <shortName evidence="5">6-HMPDK</shortName>
    </alternativeName>
    <alternativeName>
        <fullName evidence="5">7,8-dihydro-6-hydroxymethylpterin diphosphokinase</fullName>
    </alternativeName>
    <alternativeName>
        <fullName evidence="5">7,8-dihydro-6-hydroxymethylpterin pyrophosphokinase</fullName>
        <shortName evidence="5">PPPK</shortName>
    </alternativeName>
</protein>
<proteinExistence type="inferred from homology"/>
<dbReference type="GO" id="GO:0000287">
    <property type="term" value="F:magnesium ion binding"/>
    <property type="evidence" value="ECO:0007669"/>
    <property type="project" value="UniProtKB-UniRule"/>
</dbReference>
<comment type="cofactor">
    <cofactor evidence="5">
        <name>Mg(2+)</name>
        <dbReference type="ChEBI" id="CHEBI:18420"/>
    </cofactor>
</comment>
<dbReference type="PANTHER" id="PTHR39648">
    <property type="entry name" value="6-HYDROXYMETHYL-7,8-DIHYDROPTERIN PYROPHOSPHOKINASE"/>
    <property type="match status" value="1"/>
</dbReference>
<dbReference type="PANTHER" id="PTHR39648:SF1">
    <property type="entry name" value="6-HYDROXYMETHYL-7,8-DIHYDROPTERIN PYROPHOSPHOKINASE"/>
    <property type="match status" value="1"/>
</dbReference>
<dbReference type="EMBL" id="AJ627421">
    <property type="protein sequence ID" value="CAF28728.1"/>
    <property type="molecule type" value="Genomic_DNA"/>
</dbReference>
<comment type="catalytic activity">
    <reaction evidence="5">
        <text>6-hydroxymethyl-7,8-dihydropterin + ATP = (7,8-dihydropterin-6-yl)methyl diphosphate + AMP + H(+)</text>
        <dbReference type="Rhea" id="RHEA:11412"/>
        <dbReference type="ChEBI" id="CHEBI:15378"/>
        <dbReference type="ChEBI" id="CHEBI:30616"/>
        <dbReference type="ChEBI" id="CHEBI:44841"/>
        <dbReference type="ChEBI" id="CHEBI:72950"/>
        <dbReference type="ChEBI" id="CHEBI:456215"/>
        <dbReference type="EC" id="2.7.6.3"/>
    </reaction>
</comment>
<dbReference type="InterPro" id="IPR036759">
    <property type="entry name" value="TPK_catalytic_sf"/>
</dbReference>
<feature type="domain" description="6-hydroxymethylpterin diphosphokinase MptE-like" evidence="6">
    <location>
        <begin position="39"/>
        <end position="185"/>
    </location>
</feature>
<reference evidence="7" key="1">
    <citation type="journal article" date="2004" name="Environ. Microbiol.">
        <title>Characterization of Large-Insert DNA Libraries from Soil for Environmental Genomic Studies of Archaea.</title>
        <authorList>
            <person name="Treusch A.H."/>
            <person name="Kletzin A."/>
            <person name="Raddatz G."/>
            <person name="Ochsenreiter T."/>
            <person name="Quaiser A."/>
            <person name="Meurer G."/>
            <person name="Schuster S.C."/>
            <person name="Schleper C."/>
        </authorList>
    </citation>
    <scope>NUCLEOTIDE SEQUENCE</scope>
</reference>
<comment type="similarity">
    <text evidence="5">Belongs to the archaeal 6-HMPDK family.</text>
</comment>
<dbReference type="Pfam" id="PF01973">
    <property type="entry name" value="MptE-like"/>
    <property type="match status" value="1"/>
</dbReference>
<evidence type="ECO:0000256" key="1">
    <source>
        <dbReference type="ARBA" id="ARBA00022679"/>
    </source>
</evidence>
<dbReference type="GO" id="GO:0003848">
    <property type="term" value="F:2-amino-4-hydroxy-6-hydroxymethyldihydropteridine diphosphokinase activity"/>
    <property type="evidence" value="ECO:0007669"/>
    <property type="project" value="UniProtKB-UniRule"/>
</dbReference>
<gene>
    <name evidence="5" type="primary">mptE</name>
</gene>
<keyword evidence="4 5" id="KW-0067">ATP-binding</keyword>
<name>Q701Z6_9CREN</name>
<keyword evidence="3 5" id="KW-0418">Kinase</keyword>
<evidence type="ECO:0000259" key="6">
    <source>
        <dbReference type="Pfam" id="PF01973"/>
    </source>
</evidence>